<reference evidence="1" key="1">
    <citation type="submission" date="2022-07" db="EMBL/GenBank/DDBJ databases">
        <title>Genome Sequence of Lecanicillium saksenae.</title>
        <authorList>
            <person name="Buettner E."/>
        </authorList>
    </citation>
    <scope>NUCLEOTIDE SEQUENCE</scope>
    <source>
        <strain evidence="1">VT-O1</strain>
    </source>
</reference>
<evidence type="ECO:0000313" key="2">
    <source>
        <dbReference type="Proteomes" id="UP001148737"/>
    </source>
</evidence>
<proteinExistence type="predicted"/>
<accession>A0ACC1R3Y8</accession>
<keyword evidence="2" id="KW-1185">Reference proteome</keyword>
<dbReference type="EMBL" id="JANAKD010000179">
    <property type="protein sequence ID" value="KAJ3496567.1"/>
    <property type="molecule type" value="Genomic_DNA"/>
</dbReference>
<gene>
    <name evidence="1" type="ORF">NLG97_g2576</name>
</gene>
<comment type="caution">
    <text evidence="1">The sequence shown here is derived from an EMBL/GenBank/DDBJ whole genome shotgun (WGS) entry which is preliminary data.</text>
</comment>
<sequence length="138" mass="14654">MSNQPVSRWSYSTESSQATKKSDRRESANSTESCYSANSGGIRRSIDSENYDGVEATAVAVPTSQLSGLLSSSQAVNDNRGGPDGSPVRTTQFAKAVRITKAEAKIVDVISKNEMKQEGKSGSKNDAADKNNASSSER</sequence>
<dbReference type="Proteomes" id="UP001148737">
    <property type="component" value="Unassembled WGS sequence"/>
</dbReference>
<name>A0ACC1R3Y8_9HYPO</name>
<evidence type="ECO:0000313" key="1">
    <source>
        <dbReference type="EMBL" id="KAJ3496567.1"/>
    </source>
</evidence>
<organism evidence="1 2">
    <name type="scientific">Lecanicillium saksenae</name>
    <dbReference type="NCBI Taxonomy" id="468837"/>
    <lineage>
        <taxon>Eukaryota</taxon>
        <taxon>Fungi</taxon>
        <taxon>Dikarya</taxon>
        <taxon>Ascomycota</taxon>
        <taxon>Pezizomycotina</taxon>
        <taxon>Sordariomycetes</taxon>
        <taxon>Hypocreomycetidae</taxon>
        <taxon>Hypocreales</taxon>
        <taxon>Cordycipitaceae</taxon>
        <taxon>Lecanicillium</taxon>
    </lineage>
</organism>
<protein>
    <submittedName>
        <fullName evidence="1">Uncharacterized protein</fullName>
    </submittedName>
</protein>